<dbReference type="Proteomes" id="UP000183639">
    <property type="component" value="Unassembled WGS sequence"/>
</dbReference>
<dbReference type="PANTHER" id="PTHR22916">
    <property type="entry name" value="GLYCOSYLTRANSFERASE"/>
    <property type="match status" value="1"/>
</dbReference>
<reference evidence="2 3" key="1">
    <citation type="submission" date="2016-10" db="EMBL/GenBank/DDBJ databases">
        <authorList>
            <person name="de Groot N.N."/>
        </authorList>
    </citation>
    <scope>NUCLEOTIDE SEQUENCE [LARGE SCALE GENOMIC DNA]</scope>
    <source>
        <strain evidence="2 3">Z108</strain>
    </source>
</reference>
<dbReference type="Gene3D" id="3.90.550.10">
    <property type="entry name" value="Spore Coat Polysaccharide Biosynthesis Protein SpsA, Chain A"/>
    <property type="match status" value="1"/>
</dbReference>
<dbReference type="SUPFAM" id="SSF53448">
    <property type="entry name" value="Nucleotide-diphospho-sugar transferases"/>
    <property type="match status" value="1"/>
</dbReference>
<dbReference type="Pfam" id="PF00535">
    <property type="entry name" value="Glycos_transf_2"/>
    <property type="match status" value="1"/>
</dbReference>
<evidence type="ECO:0000313" key="3">
    <source>
        <dbReference type="Proteomes" id="UP000183639"/>
    </source>
</evidence>
<protein>
    <submittedName>
        <fullName evidence="2">Glycosyltransferase involved in cell wall bisynthesis</fullName>
    </submittedName>
</protein>
<dbReference type="EMBL" id="FOQK01000002">
    <property type="protein sequence ID" value="SFH67098.1"/>
    <property type="molecule type" value="Genomic_DNA"/>
</dbReference>
<accession>A0A1I3BXM6</accession>
<proteinExistence type="predicted"/>
<evidence type="ECO:0000313" key="2">
    <source>
        <dbReference type="EMBL" id="SFH67098.1"/>
    </source>
</evidence>
<organism evidence="2 3">
    <name type="scientific">Selenomonas ruminantium</name>
    <dbReference type="NCBI Taxonomy" id="971"/>
    <lineage>
        <taxon>Bacteria</taxon>
        <taxon>Bacillati</taxon>
        <taxon>Bacillota</taxon>
        <taxon>Negativicutes</taxon>
        <taxon>Selenomonadales</taxon>
        <taxon>Selenomonadaceae</taxon>
        <taxon>Selenomonas</taxon>
    </lineage>
</organism>
<evidence type="ECO:0000259" key="1">
    <source>
        <dbReference type="Pfam" id="PF00535"/>
    </source>
</evidence>
<name>A0A1I3BXM6_SELRU</name>
<dbReference type="GO" id="GO:0016758">
    <property type="term" value="F:hexosyltransferase activity"/>
    <property type="evidence" value="ECO:0007669"/>
    <property type="project" value="UniProtKB-ARBA"/>
</dbReference>
<dbReference type="AlphaFoldDB" id="A0A1I3BXM6"/>
<feature type="domain" description="Glycosyltransferase 2-like" evidence="1">
    <location>
        <begin position="6"/>
        <end position="142"/>
    </location>
</feature>
<gene>
    <name evidence="2" type="ORF">SAMN04487861_1023</name>
</gene>
<sequence length="318" mass="36985">MLSVAVLMGTYNGEKYIEEQMCSIVKQSRKADEVLICDDCSSDSTVDIIKKFINKHRLKNWTLIENKVNKGFAENFISGISKISADIVFFSDQDDIWHMDKIKIMTDVMKKNNAEAVLCRQKYIDSNGDRKKVFLAQPGIEDFFSSWHFRGKRCVSFEEQVCNNRSTGMALAVRRDAALVCSKWIGEYQISHDLIIGMYAASHNKMYYINESLVKRRIHDNNTSAPQITVYDRIKNMEKMIRGIEGRVKLQLICLADFWWLGECDKKELNKSVRDYSNIIRYIEEREILKLFYLLIKSNGMVNKKIICLSLLYALMEK</sequence>
<dbReference type="PANTHER" id="PTHR22916:SF3">
    <property type="entry name" value="UDP-GLCNAC:BETAGAL BETA-1,3-N-ACETYLGLUCOSAMINYLTRANSFERASE-LIKE PROTEIN 1"/>
    <property type="match status" value="1"/>
</dbReference>
<dbReference type="InterPro" id="IPR029044">
    <property type="entry name" value="Nucleotide-diphossugar_trans"/>
</dbReference>
<keyword evidence="2" id="KW-0808">Transferase</keyword>
<dbReference type="InterPro" id="IPR001173">
    <property type="entry name" value="Glyco_trans_2-like"/>
</dbReference>